<dbReference type="EMBL" id="JBICBT010000191">
    <property type="protein sequence ID" value="KAL3121267.1"/>
    <property type="molecule type" value="Genomic_DNA"/>
</dbReference>
<organism evidence="2 3">
    <name type="scientific">Heterodera trifolii</name>
    <dbReference type="NCBI Taxonomy" id="157864"/>
    <lineage>
        <taxon>Eukaryota</taxon>
        <taxon>Metazoa</taxon>
        <taxon>Ecdysozoa</taxon>
        <taxon>Nematoda</taxon>
        <taxon>Chromadorea</taxon>
        <taxon>Rhabditida</taxon>
        <taxon>Tylenchina</taxon>
        <taxon>Tylenchomorpha</taxon>
        <taxon>Tylenchoidea</taxon>
        <taxon>Heteroderidae</taxon>
        <taxon>Heteroderinae</taxon>
        <taxon>Heterodera</taxon>
    </lineage>
</organism>
<dbReference type="Pfam" id="PF17921">
    <property type="entry name" value="Integrase_H2C2"/>
    <property type="match status" value="1"/>
</dbReference>
<name>A0ABD2M188_9BILA</name>
<evidence type="ECO:0000313" key="3">
    <source>
        <dbReference type="Proteomes" id="UP001620626"/>
    </source>
</evidence>
<evidence type="ECO:0000259" key="1">
    <source>
        <dbReference type="Pfam" id="PF17921"/>
    </source>
</evidence>
<feature type="domain" description="Integrase zinc-binding" evidence="1">
    <location>
        <begin position="4"/>
        <end position="33"/>
    </location>
</feature>
<dbReference type="Gene3D" id="1.10.340.70">
    <property type="match status" value="1"/>
</dbReference>
<reference evidence="2 3" key="1">
    <citation type="submission" date="2024-10" db="EMBL/GenBank/DDBJ databases">
        <authorList>
            <person name="Kim D."/>
        </authorList>
    </citation>
    <scope>NUCLEOTIDE SEQUENCE [LARGE SCALE GENOMIC DNA]</scope>
    <source>
        <strain evidence="2">BH-2024</strain>
    </source>
</reference>
<keyword evidence="3" id="KW-1185">Reference proteome</keyword>
<proteinExistence type="predicted"/>
<protein>
    <recommendedName>
        <fullName evidence="1">Integrase zinc-binding domain-containing protein</fullName>
    </recommendedName>
</protein>
<dbReference type="InterPro" id="IPR041588">
    <property type="entry name" value="Integrase_H2C2"/>
</dbReference>
<accession>A0ABD2M188</accession>
<dbReference type="Proteomes" id="UP001620626">
    <property type="component" value="Unassembled WGS sequence"/>
</dbReference>
<dbReference type="AlphaFoldDB" id="A0ABD2M188"/>
<gene>
    <name evidence="2" type="ORF">niasHT_008249</name>
</gene>
<evidence type="ECO:0000313" key="2">
    <source>
        <dbReference type="EMBL" id="KAL3121267.1"/>
    </source>
</evidence>
<comment type="caution">
    <text evidence="2">The sequence shown here is derived from an EMBL/GenBank/DDBJ whole genome shotgun (WGS) entry which is preliminary data.</text>
</comment>
<sequence length="96" mass="10718">MKALGRRHIYWPGLDSEIEKTVKSCEECQNAQKNPTKAPLAPWSQQAKSSKEFTLILLAHATTDSCILLWWIPTQNGLKSATPYQNVAYSAEGRGN</sequence>